<evidence type="ECO:0000313" key="2">
    <source>
        <dbReference type="EMBL" id="RGK48554.1"/>
    </source>
</evidence>
<comment type="caution">
    <text evidence="2">The sequence shown here is derived from an EMBL/GenBank/DDBJ whole genome shotgun (WGS) entry which is preliminary data.</text>
</comment>
<dbReference type="EMBL" id="QSQR01000001">
    <property type="protein sequence ID" value="RGK48554.1"/>
    <property type="molecule type" value="Genomic_DNA"/>
</dbReference>
<dbReference type="Proteomes" id="UP000260790">
    <property type="component" value="Unassembled WGS sequence"/>
</dbReference>
<proteinExistence type="predicted"/>
<accession>A0A8B2Z210</accession>
<reference evidence="2 3" key="1">
    <citation type="submission" date="2018-08" db="EMBL/GenBank/DDBJ databases">
        <title>A genome reference for cultivated species of the human gut microbiota.</title>
        <authorList>
            <person name="Zou Y."/>
            <person name="Xue W."/>
            <person name="Luo G."/>
        </authorList>
    </citation>
    <scope>NUCLEOTIDE SEQUENCE [LARGE SCALE GENOMIC DNA]</scope>
    <source>
        <strain evidence="2 3">TF10-9AT</strain>
    </source>
</reference>
<protein>
    <submittedName>
        <fullName evidence="2">Uncharacterized protein</fullName>
    </submittedName>
</protein>
<feature type="region of interest" description="Disordered" evidence="1">
    <location>
        <begin position="1"/>
        <end position="55"/>
    </location>
</feature>
<gene>
    <name evidence="2" type="ORF">DXD09_01310</name>
</gene>
<dbReference type="AlphaFoldDB" id="A0A8B2Z210"/>
<feature type="compositionally biased region" description="Basic and acidic residues" evidence="1">
    <location>
        <begin position="28"/>
        <end position="48"/>
    </location>
</feature>
<organism evidence="2 3">
    <name type="scientific">Ligilactobacillus ruminis</name>
    <dbReference type="NCBI Taxonomy" id="1623"/>
    <lineage>
        <taxon>Bacteria</taxon>
        <taxon>Bacillati</taxon>
        <taxon>Bacillota</taxon>
        <taxon>Bacilli</taxon>
        <taxon>Lactobacillales</taxon>
        <taxon>Lactobacillaceae</taxon>
        <taxon>Ligilactobacillus</taxon>
    </lineage>
</organism>
<evidence type="ECO:0000256" key="1">
    <source>
        <dbReference type="SAM" id="MobiDB-lite"/>
    </source>
</evidence>
<evidence type="ECO:0000313" key="3">
    <source>
        <dbReference type="Proteomes" id="UP000260790"/>
    </source>
</evidence>
<sequence length="70" mass="8055">MSKNWKNVLPPTPNPVRAAPKVEQNPQKSEKCSTADSKFGPRDLESRTKSPKIGKMFYRRLQIRSARSRK</sequence>
<name>A0A8B2Z210_9LACO</name>